<dbReference type="EMBL" id="BJYG01000050">
    <property type="protein sequence ID" value="GEN64697.1"/>
    <property type="molecule type" value="Genomic_DNA"/>
</dbReference>
<dbReference type="RefSeq" id="WP_146891633.1">
    <property type="nucleotide sequence ID" value="NZ_BJYG01000050.1"/>
</dbReference>
<evidence type="ECO:0000313" key="1">
    <source>
        <dbReference type="EMBL" id="GEN64697.1"/>
    </source>
</evidence>
<protein>
    <recommendedName>
        <fullName evidence="3">Phage tail protein</fullName>
    </recommendedName>
</protein>
<name>A0A511XP34_9PROT</name>
<dbReference type="Proteomes" id="UP000321746">
    <property type="component" value="Unassembled WGS sequence"/>
</dbReference>
<reference evidence="1 2" key="1">
    <citation type="submission" date="2019-07" db="EMBL/GenBank/DDBJ databases">
        <title>Whole genome shotgun sequence of Acetobacter oeni NBRC 105207.</title>
        <authorList>
            <person name="Hosoyama A."/>
            <person name="Uohara A."/>
            <person name="Ohji S."/>
            <person name="Ichikawa N."/>
        </authorList>
    </citation>
    <scope>NUCLEOTIDE SEQUENCE [LARGE SCALE GENOMIC DNA]</scope>
    <source>
        <strain evidence="1 2">NBRC 105207</strain>
    </source>
</reference>
<dbReference type="OrthoDB" id="7267244at2"/>
<gene>
    <name evidence="1" type="ORF">AOE01nite_29210</name>
</gene>
<dbReference type="InterPro" id="IPR019289">
    <property type="entry name" value="Phage_tail_E/E"/>
</dbReference>
<dbReference type="AlphaFoldDB" id="A0A511XP34"/>
<organism evidence="1 2">
    <name type="scientific">Acetobacter oeni</name>
    <dbReference type="NCBI Taxonomy" id="304077"/>
    <lineage>
        <taxon>Bacteria</taxon>
        <taxon>Pseudomonadati</taxon>
        <taxon>Pseudomonadota</taxon>
        <taxon>Alphaproteobacteria</taxon>
        <taxon>Acetobacterales</taxon>
        <taxon>Acetobacteraceae</taxon>
        <taxon>Acetobacter</taxon>
    </lineage>
</organism>
<accession>A0A511XP34</accession>
<evidence type="ECO:0008006" key="3">
    <source>
        <dbReference type="Google" id="ProtNLM"/>
    </source>
</evidence>
<dbReference type="Pfam" id="PF10109">
    <property type="entry name" value="Phage_TAC_7"/>
    <property type="match status" value="1"/>
</dbReference>
<proteinExistence type="predicted"/>
<sequence>MRFEPHVLDVPVSHDGGTVTELMVTEPDAIRMANAQRAIDGSINPESASIFSRDLVMAACSVSQKIADMLPLSVTSEIADRVMNAIQDEVDTYEFDPSQDVMTLDEPVQVGPVAYGEISVREPTTGELIKANSNLRQSQGPAAQMRYRMALVSNVSGIPVTSIYKFPASVVMKAAKVIEGFTPAGPGTGSI</sequence>
<keyword evidence="2" id="KW-1185">Reference proteome</keyword>
<evidence type="ECO:0000313" key="2">
    <source>
        <dbReference type="Proteomes" id="UP000321746"/>
    </source>
</evidence>
<comment type="caution">
    <text evidence="1">The sequence shown here is derived from an EMBL/GenBank/DDBJ whole genome shotgun (WGS) entry which is preliminary data.</text>
</comment>